<reference evidence="1 2" key="1">
    <citation type="journal article" date="2014" name="PLoS ONE">
        <title>Global Analysis of Gene Expression Profiles in Physic Nut (Jatropha curcas L.) Seedlings Exposed to Salt Stress.</title>
        <authorList>
            <person name="Zhang L."/>
            <person name="Zhang C."/>
            <person name="Wu P."/>
            <person name="Chen Y."/>
            <person name="Li M."/>
            <person name="Jiang H."/>
            <person name="Wu G."/>
        </authorList>
    </citation>
    <scope>NUCLEOTIDE SEQUENCE [LARGE SCALE GENOMIC DNA]</scope>
    <source>
        <strain evidence="2">cv. GZQX0401</strain>
        <tissue evidence="1">Young leaves</tissue>
    </source>
</reference>
<evidence type="ECO:0000313" key="2">
    <source>
        <dbReference type="Proteomes" id="UP000027138"/>
    </source>
</evidence>
<sequence length="162" mass="18313">MAIPSNRCFLLNSNESQNHSSAVYHPHIEAPPLPDSPKKDKIQSISMDRDAHLDSSLKLSARVEQFIKQEEERIVTIQQLQADLARVDDTASVITRSVNDMLLHQSDLIVVELQSRFLDKDWSFVSQIDAYQNLDDEEEVAVEARILSEGVQDPAMVCALRL</sequence>
<dbReference type="Proteomes" id="UP000027138">
    <property type="component" value="Unassembled WGS sequence"/>
</dbReference>
<keyword evidence="2" id="KW-1185">Reference proteome</keyword>
<evidence type="ECO:0000313" key="1">
    <source>
        <dbReference type="EMBL" id="KDP45086.1"/>
    </source>
</evidence>
<accession>A0A067L9E8</accession>
<gene>
    <name evidence="1" type="ORF">JCGZ_18528</name>
</gene>
<dbReference type="AlphaFoldDB" id="A0A067L9E8"/>
<name>A0A067L9E8_JATCU</name>
<organism evidence="1 2">
    <name type="scientific">Jatropha curcas</name>
    <name type="common">Barbados nut</name>
    <dbReference type="NCBI Taxonomy" id="180498"/>
    <lineage>
        <taxon>Eukaryota</taxon>
        <taxon>Viridiplantae</taxon>
        <taxon>Streptophyta</taxon>
        <taxon>Embryophyta</taxon>
        <taxon>Tracheophyta</taxon>
        <taxon>Spermatophyta</taxon>
        <taxon>Magnoliopsida</taxon>
        <taxon>eudicotyledons</taxon>
        <taxon>Gunneridae</taxon>
        <taxon>Pentapetalae</taxon>
        <taxon>rosids</taxon>
        <taxon>fabids</taxon>
        <taxon>Malpighiales</taxon>
        <taxon>Euphorbiaceae</taxon>
        <taxon>Crotonoideae</taxon>
        <taxon>Jatropheae</taxon>
        <taxon>Jatropha</taxon>
    </lineage>
</organism>
<protein>
    <submittedName>
        <fullName evidence="1">Uncharacterized protein</fullName>
    </submittedName>
</protein>
<dbReference type="EMBL" id="KK914238">
    <property type="protein sequence ID" value="KDP45086.1"/>
    <property type="molecule type" value="Genomic_DNA"/>
</dbReference>
<proteinExistence type="predicted"/>